<keyword evidence="2" id="KW-1185">Reference proteome</keyword>
<sequence length="134" mass="15899">MAASLQWRHHPLSFPPPRVNPRRVSTIKSFQRSDLEDFTKRLTSGESWKEGWRKANDSFEQFVFDAKKAAERIDRDYSVSKQFRSVTESAVDRAREIDREFEVGRRWRSFSVDFNRNLPKVFISIFISGYYLIS</sequence>
<dbReference type="OrthoDB" id="2018506at2759"/>
<dbReference type="AlphaFoldDB" id="A0A7J7NSY5"/>
<dbReference type="Proteomes" id="UP000541444">
    <property type="component" value="Unassembled WGS sequence"/>
</dbReference>
<dbReference type="GO" id="GO:0009507">
    <property type="term" value="C:chloroplast"/>
    <property type="evidence" value="ECO:0007669"/>
    <property type="project" value="TreeGrafter"/>
</dbReference>
<name>A0A7J7NSY5_9MAGN</name>
<evidence type="ECO:0000313" key="2">
    <source>
        <dbReference type="Proteomes" id="UP000541444"/>
    </source>
</evidence>
<evidence type="ECO:0000313" key="1">
    <source>
        <dbReference type="EMBL" id="KAF6170160.1"/>
    </source>
</evidence>
<organism evidence="1 2">
    <name type="scientific">Kingdonia uniflora</name>
    <dbReference type="NCBI Taxonomy" id="39325"/>
    <lineage>
        <taxon>Eukaryota</taxon>
        <taxon>Viridiplantae</taxon>
        <taxon>Streptophyta</taxon>
        <taxon>Embryophyta</taxon>
        <taxon>Tracheophyta</taxon>
        <taxon>Spermatophyta</taxon>
        <taxon>Magnoliopsida</taxon>
        <taxon>Ranunculales</taxon>
        <taxon>Circaeasteraceae</taxon>
        <taxon>Kingdonia</taxon>
    </lineage>
</organism>
<dbReference type="PANTHER" id="PTHR36356">
    <property type="entry name" value="EXPRESSED PROTEIN"/>
    <property type="match status" value="1"/>
</dbReference>
<accession>A0A7J7NSY5</accession>
<comment type="caution">
    <text evidence="1">The sequence shown here is derived from an EMBL/GenBank/DDBJ whole genome shotgun (WGS) entry which is preliminary data.</text>
</comment>
<protein>
    <submittedName>
        <fullName evidence="1">Uncharacterized protein</fullName>
    </submittedName>
</protein>
<dbReference type="PANTHER" id="PTHR36356:SF1">
    <property type="entry name" value="EXPRESSED PROTEIN"/>
    <property type="match status" value="1"/>
</dbReference>
<reference evidence="1 2" key="1">
    <citation type="journal article" date="2020" name="IScience">
        <title>Genome Sequencing of the Endangered Kingdonia uniflora (Circaeasteraceae, Ranunculales) Reveals Potential Mechanisms of Evolutionary Specialization.</title>
        <authorList>
            <person name="Sun Y."/>
            <person name="Deng T."/>
            <person name="Zhang A."/>
            <person name="Moore M.J."/>
            <person name="Landis J.B."/>
            <person name="Lin N."/>
            <person name="Zhang H."/>
            <person name="Zhang X."/>
            <person name="Huang J."/>
            <person name="Zhang X."/>
            <person name="Sun H."/>
            <person name="Wang H."/>
        </authorList>
    </citation>
    <scope>NUCLEOTIDE SEQUENCE [LARGE SCALE GENOMIC DNA]</scope>
    <source>
        <strain evidence="1">TB1705</strain>
        <tissue evidence="1">Leaf</tissue>
    </source>
</reference>
<proteinExistence type="predicted"/>
<gene>
    <name evidence="1" type="ORF">GIB67_038693</name>
</gene>
<dbReference type="EMBL" id="JACGCM010000601">
    <property type="protein sequence ID" value="KAF6170160.1"/>
    <property type="molecule type" value="Genomic_DNA"/>
</dbReference>